<name>A0AAW2ESM2_9HYME</name>
<organism evidence="1 2">
    <name type="scientific">Cardiocondyla obscurior</name>
    <dbReference type="NCBI Taxonomy" id="286306"/>
    <lineage>
        <taxon>Eukaryota</taxon>
        <taxon>Metazoa</taxon>
        <taxon>Ecdysozoa</taxon>
        <taxon>Arthropoda</taxon>
        <taxon>Hexapoda</taxon>
        <taxon>Insecta</taxon>
        <taxon>Pterygota</taxon>
        <taxon>Neoptera</taxon>
        <taxon>Endopterygota</taxon>
        <taxon>Hymenoptera</taxon>
        <taxon>Apocrita</taxon>
        <taxon>Aculeata</taxon>
        <taxon>Formicoidea</taxon>
        <taxon>Formicidae</taxon>
        <taxon>Myrmicinae</taxon>
        <taxon>Cardiocondyla</taxon>
    </lineage>
</organism>
<gene>
    <name evidence="1" type="ORF">PUN28_015940</name>
</gene>
<dbReference type="AlphaFoldDB" id="A0AAW2ESM2"/>
<reference evidence="1 2" key="1">
    <citation type="submission" date="2023-03" db="EMBL/GenBank/DDBJ databases">
        <title>High recombination rates correlate with genetic variation in Cardiocondyla obscurior ants.</title>
        <authorList>
            <person name="Errbii M."/>
        </authorList>
    </citation>
    <scope>NUCLEOTIDE SEQUENCE [LARGE SCALE GENOMIC DNA]</scope>
    <source>
        <strain evidence="1">Alpha-2009</strain>
        <tissue evidence="1">Whole body</tissue>
    </source>
</reference>
<sequence length="120" mass="13868">MKTAVTQFSRKPALQAVFNFPIWLVRHGIVLSRVLINGTIACPSLLKHASLNINNCKLDVYKLNERATDQTVNEDILKQINYECSRSLCSFGVCQVYIQNYVYTYMPDLYYNEIKIIVKE</sequence>
<dbReference type="Proteomes" id="UP001430953">
    <property type="component" value="Unassembled WGS sequence"/>
</dbReference>
<dbReference type="EMBL" id="JADYXP020000018">
    <property type="protein sequence ID" value="KAL0105860.1"/>
    <property type="molecule type" value="Genomic_DNA"/>
</dbReference>
<proteinExistence type="predicted"/>
<protein>
    <submittedName>
        <fullName evidence="1">Uncharacterized protein</fullName>
    </submittedName>
</protein>
<evidence type="ECO:0000313" key="1">
    <source>
        <dbReference type="EMBL" id="KAL0105860.1"/>
    </source>
</evidence>
<evidence type="ECO:0000313" key="2">
    <source>
        <dbReference type="Proteomes" id="UP001430953"/>
    </source>
</evidence>
<keyword evidence="2" id="KW-1185">Reference proteome</keyword>
<comment type="caution">
    <text evidence="1">The sequence shown here is derived from an EMBL/GenBank/DDBJ whole genome shotgun (WGS) entry which is preliminary data.</text>
</comment>
<accession>A0AAW2ESM2</accession>